<sequence>MLFQSVVLPCQYQTASTQTPVVQWWYKSYCRDRTRESFTLSRESLGIPASELGAKSHLECSDSSRTVRVVASAQGASMTLAEHYKGRDISIINKADLRIGELQWGDSGVYFCKVIIADDLEGRNEGQVELLVLGKTGLRGDILPEFDVEIMSEGVFVGSVVLGSILFLLFLGICWCQCCPHSCCCYVRCCCCPDTCCCPRHLYEAGKMAKSGQPSQVPVYPYYIPTVPTVVPLAPSSHMDPKISSIPSLENNLAGASSLSELSSLHDGGTSDFRHTYQTVQMKALPPITDLDDQSVVRAAPPTMSRRPRRDRGNLSDDELDRRWNPRSEHLKRKTLGRRGRTGSLDELEEFARSYGSRGRRAEPPDRAYDRDYSPPRRFYRDDDDGWGRRSPSPLPQKRRDTWDSDRPSRLPQSRGYDATFLNSVLESKARGRGGDRGAGRVDEDSDTPSKGSSRGKGSDSYYSRSPSNRPEEEDPLPPYSEREAGAVPQRSERYRTTEPATRPFSYTRPHQGMSHTLQGAREERDRSRNLVSYL</sequence>
<keyword evidence="7" id="KW-0472">Membrane</keyword>
<evidence type="ECO:0000256" key="11">
    <source>
        <dbReference type="SAM" id="MobiDB-lite"/>
    </source>
</evidence>
<feature type="region of interest" description="Disordered" evidence="11">
    <location>
        <begin position="285"/>
        <end position="321"/>
    </location>
</feature>
<dbReference type="Gene3D" id="2.60.40.10">
    <property type="entry name" value="Immunoglobulins"/>
    <property type="match status" value="1"/>
</dbReference>
<proteinExistence type="inferred from homology"/>
<evidence type="ECO:0000256" key="9">
    <source>
        <dbReference type="ARBA" id="ARBA00023319"/>
    </source>
</evidence>
<dbReference type="PANTHER" id="PTHR15923:SF0">
    <property type="entry name" value="IMMUNOGLOBULIN-LIKE DOMAIN-CONTAINING RECEPTOR 2"/>
    <property type="match status" value="1"/>
</dbReference>
<dbReference type="STRING" id="8187.ENSLCAP00010050457"/>
<evidence type="ECO:0000313" key="14">
    <source>
        <dbReference type="Proteomes" id="UP000314980"/>
    </source>
</evidence>
<dbReference type="InterPro" id="IPR008664">
    <property type="entry name" value="LISCH7"/>
</dbReference>
<reference evidence="13" key="2">
    <citation type="submission" date="2025-08" db="UniProtKB">
        <authorList>
            <consortium name="Ensembl"/>
        </authorList>
    </citation>
    <scope>IDENTIFICATION</scope>
</reference>
<dbReference type="SUPFAM" id="SSF48726">
    <property type="entry name" value="Immunoglobulin"/>
    <property type="match status" value="1"/>
</dbReference>
<dbReference type="InterPro" id="IPR051874">
    <property type="entry name" value="Ig-like_domain-LISCH7"/>
</dbReference>
<keyword evidence="5" id="KW-0965">Cell junction</keyword>
<keyword evidence="6" id="KW-1133">Transmembrane helix</keyword>
<keyword evidence="8" id="KW-1015">Disulfide bond</keyword>
<dbReference type="GO" id="GO:0012505">
    <property type="term" value="C:endomembrane system"/>
    <property type="evidence" value="ECO:0007669"/>
    <property type="project" value="UniProtKB-SubCell"/>
</dbReference>
<organism evidence="13 14">
    <name type="scientific">Lates calcarifer</name>
    <name type="common">Barramundi</name>
    <name type="synonym">Holocentrus calcarifer</name>
    <dbReference type="NCBI Taxonomy" id="8187"/>
    <lineage>
        <taxon>Eukaryota</taxon>
        <taxon>Metazoa</taxon>
        <taxon>Chordata</taxon>
        <taxon>Craniata</taxon>
        <taxon>Vertebrata</taxon>
        <taxon>Euteleostomi</taxon>
        <taxon>Actinopterygii</taxon>
        <taxon>Neopterygii</taxon>
        <taxon>Teleostei</taxon>
        <taxon>Neoteleostei</taxon>
        <taxon>Acanthomorphata</taxon>
        <taxon>Carangaria</taxon>
        <taxon>Carangaria incertae sedis</taxon>
        <taxon>Centropomidae</taxon>
        <taxon>Lates</taxon>
    </lineage>
</organism>
<comment type="similarity">
    <text evidence="2">Belongs to the immunoglobulin superfamily. LISCH7 family.</text>
</comment>
<dbReference type="Pfam" id="PF05624">
    <property type="entry name" value="LSR"/>
    <property type="match status" value="1"/>
</dbReference>
<dbReference type="InterPro" id="IPR013783">
    <property type="entry name" value="Ig-like_fold"/>
</dbReference>
<dbReference type="PROSITE" id="PS50835">
    <property type="entry name" value="IG_LIKE"/>
    <property type="match status" value="1"/>
</dbReference>
<keyword evidence="14" id="KW-1185">Reference proteome</keyword>
<dbReference type="InterPro" id="IPR007110">
    <property type="entry name" value="Ig-like_dom"/>
</dbReference>
<reference evidence="13" key="3">
    <citation type="submission" date="2025-09" db="UniProtKB">
        <authorList>
            <consortium name="Ensembl"/>
        </authorList>
    </citation>
    <scope>IDENTIFICATION</scope>
</reference>
<dbReference type="Pfam" id="PF07686">
    <property type="entry name" value="V-set"/>
    <property type="match status" value="1"/>
</dbReference>
<name>A0A4W6FGU4_LATCA</name>
<evidence type="ECO:0000259" key="12">
    <source>
        <dbReference type="PROSITE" id="PS50835"/>
    </source>
</evidence>
<feature type="domain" description="Ig-like" evidence="12">
    <location>
        <begin position="1"/>
        <end position="114"/>
    </location>
</feature>
<evidence type="ECO:0000256" key="10">
    <source>
        <dbReference type="ARBA" id="ARBA00046288"/>
    </source>
</evidence>
<evidence type="ECO:0000256" key="1">
    <source>
        <dbReference type="ARBA" id="ARBA00004435"/>
    </source>
</evidence>
<feature type="compositionally biased region" description="Basic and acidic residues" evidence="11">
    <location>
        <begin position="428"/>
        <end position="443"/>
    </location>
</feature>
<dbReference type="InterPro" id="IPR036179">
    <property type="entry name" value="Ig-like_dom_sf"/>
</dbReference>
<feature type="compositionally biased region" description="Basic and acidic residues" evidence="11">
    <location>
        <begin position="481"/>
        <end position="497"/>
    </location>
</feature>
<evidence type="ECO:0000256" key="2">
    <source>
        <dbReference type="ARBA" id="ARBA00009491"/>
    </source>
</evidence>
<feature type="compositionally biased region" description="Basic and acidic residues" evidence="11">
    <location>
        <begin position="398"/>
        <end position="409"/>
    </location>
</feature>
<dbReference type="Proteomes" id="UP000314980">
    <property type="component" value="Unassembled WGS sequence"/>
</dbReference>
<keyword evidence="3" id="KW-0796">Tight junction</keyword>
<keyword evidence="4" id="KW-0812">Transmembrane</keyword>
<keyword evidence="9" id="KW-0393">Immunoglobulin domain</keyword>
<dbReference type="AlphaFoldDB" id="A0A4W6FGU4"/>
<dbReference type="GeneTree" id="ENSGT00950000183058"/>
<feature type="compositionally biased region" description="Basic and acidic residues" evidence="11">
    <location>
        <begin position="360"/>
        <end position="381"/>
    </location>
</feature>
<evidence type="ECO:0000313" key="13">
    <source>
        <dbReference type="Ensembl" id="ENSLCAP00010050457.1"/>
    </source>
</evidence>
<comment type="subcellular location">
    <subcellularLocation>
        <location evidence="1">Cell junction</location>
        <location evidence="1">Tight junction</location>
    </subcellularLocation>
    <subcellularLocation>
        <location evidence="10">Endomembrane system</location>
        <topology evidence="10">Single-pass type I membrane protein</topology>
    </subcellularLocation>
</comment>
<evidence type="ECO:0000256" key="6">
    <source>
        <dbReference type="ARBA" id="ARBA00022989"/>
    </source>
</evidence>
<reference evidence="14" key="1">
    <citation type="submission" date="2015-09" db="EMBL/GenBank/DDBJ databases">
        <authorList>
            <person name="Sai Rama Sridatta P."/>
        </authorList>
    </citation>
    <scope>NUCLEOTIDE SEQUENCE [LARGE SCALE GENOMIC DNA]</scope>
</reference>
<dbReference type="GO" id="GO:0005923">
    <property type="term" value="C:bicellular tight junction"/>
    <property type="evidence" value="ECO:0007669"/>
    <property type="project" value="UniProtKB-SubCell"/>
</dbReference>
<gene>
    <name evidence="13" type="primary">ILDR2</name>
</gene>
<accession>A0A4W6FGU4</accession>
<feature type="region of interest" description="Disordered" evidence="11">
    <location>
        <begin position="354"/>
        <end position="535"/>
    </location>
</feature>
<feature type="compositionally biased region" description="Basic and acidic residues" evidence="11">
    <location>
        <begin position="311"/>
        <end position="321"/>
    </location>
</feature>
<dbReference type="PANTHER" id="PTHR15923">
    <property type="entry name" value="TRANSMEMBRANE AND IMMUNOGLOBULIN DOMAIN-CONTAINING PROTEIN"/>
    <property type="match status" value="1"/>
</dbReference>
<dbReference type="GO" id="GO:0016020">
    <property type="term" value="C:membrane"/>
    <property type="evidence" value="ECO:0007669"/>
    <property type="project" value="TreeGrafter"/>
</dbReference>
<evidence type="ECO:0000256" key="3">
    <source>
        <dbReference type="ARBA" id="ARBA00022427"/>
    </source>
</evidence>
<dbReference type="InParanoid" id="A0A4W6FGU4"/>
<evidence type="ECO:0000256" key="7">
    <source>
        <dbReference type="ARBA" id="ARBA00023136"/>
    </source>
</evidence>
<evidence type="ECO:0000256" key="5">
    <source>
        <dbReference type="ARBA" id="ARBA00022949"/>
    </source>
</evidence>
<dbReference type="GO" id="GO:0031016">
    <property type="term" value="P:pancreas development"/>
    <property type="evidence" value="ECO:0007669"/>
    <property type="project" value="TreeGrafter"/>
</dbReference>
<evidence type="ECO:0000256" key="8">
    <source>
        <dbReference type="ARBA" id="ARBA00023157"/>
    </source>
</evidence>
<dbReference type="Ensembl" id="ENSLCAT00010051772.1">
    <property type="protein sequence ID" value="ENSLCAP00010050457.1"/>
    <property type="gene ID" value="ENSLCAG00010023539.1"/>
</dbReference>
<evidence type="ECO:0000256" key="4">
    <source>
        <dbReference type="ARBA" id="ARBA00022692"/>
    </source>
</evidence>
<protein>
    <submittedName>
        <fullName evidence="13">Immunoglobulin-like domain containing receptor 2</fullName>
    </submittedName>
</protein>
<dbReference type="InterPro" id="IPR013106">
    <property type="entry name" value="Ig_V-set"/>
</dbReference>